<feature type="region of interest" description="Disordered" evidence="1">
    <location>
        <begin position="1"/>
        <end position="23"/>
    </location>
</feature>
<evidence type="ECO:0000256" key="1">
    <source>
        <dbReference type="SAM" id="MobiDB-lite"/>
    </source>
</evidence>
<protein>
    <submittedName>
        <fullName evidence="2">Uncharacterized protein</fullName>
    </submittedName>
</protein>
<evidence type="ECO:0000313" key="3">
    <source>
        <dbReference type="Proteomes" id="UP000438429"/>
    </source>
</evidence>
<comment type="caution">
    <text evidence="2">The sequence shown here is derived from an EMBL/GenBank/DDBJ whole genome shotgun (WGS) entry which is preliminary data.</text>
</comment>
<name>A0A6A4TH56_SCOMX</name>
<proteinExistence type="predicted"/>
<evidence type="ECO:0000313" key="2">
    <source>
        <dbReference type="EMBL" id="KAF0044545.1"/>
    </source>
</evidence>
<dbReference type="EMBL" id="VEVO01000003">
    <property type="protein sequence ID" value="KAF0044545.1"/>
    <property type="molecule type" value="Genomic_DNA"/>
</dbReference>
<dbReference type="Proteomes" id="UP000438429">
    <property type="component" value="Unassembled WGS sequence"/>
</dbReference>
<gene>
    <name evidence="2" type="ORF">F2P81_003703</name>
</gene>
<accession>A0A6A4TH56</accession>
<organism evidence="2 3">
    <name type="scientific">Scophthalmus maximus</name>
    <name type="common">Turbot</name>
    <name type="synonym">Psetta maxima</name>
    <dbReference type="NCBI Taxonomy" id="52904"/>
    <lineage>
        <taxon>Eukaryota</taxon>
        <taxon>Metazoa</taxon>
        <taxon>Chordata</taxon>
        <taxon>Craniata</taxon>
        <taxon>Vertebrata</taxon>
        <taxon>Euteleostomi</taxon>
        <taxon>Actinopterygii</taxon>
        <taxon>Neopterygii</taxon>
        <taxon>Teleostei</taxon>
        <taxon>Neoteleostei</taxon>
        <taxon>Acanthomorphata</taxon>
        <taxon>Carangaria</taxon>
        <taxon>Pleuronectiformes</taxon>
        <taxon>Pleuronectoidei</taxon>
        <taxon>Scophthalmidae</taxon>
        <taxon>Scophthalmus</taxon>
    </lineage>
</organism>
<reference evidence="2 3" key="1">
    <citation type="submission" date="2019-06" db="EMBL/GenBank/DDBJ databases">
        <title>Draft genomes of female and male turbot (Scophthalmus maximus).</title>
        <authorList>
            <person name="Xu H."/>
            <person name="Xu X.-W."/>
            <person name="Shao C."/>
            <person name="Chen S."/>
        </authorList>
    </citation>
    <scope>NUCLEOTIDE SEQUENCE [LARGE SCALE GENOMIC DNA]</scope>
    <source>
        <strain evidence="2">Ysfricsl-2016a</strain>
        <tissue evidence="2">Blood</tissue>
    </source>
</reference>
<sequence>MAATSTDPHFDHDPQQPQPQRGPDGSAVLWALYTQSEIITNLFLNWIPPHDFILGVEIMALNQNTLLMTSARTDLPLRYNMTSYVHFTVYLCSSSVQQCASGRAGFISWAPFREKHMEEALRRSDKREFRQMAHDVGPYLCLFRPYVALRFPFIGQPELDLLLDLHAVKMISTHAVEDLRPRLILRDGVVSHVFQQPQQSIRSVTEWRSTVLIEIPIYWRPCVFFFYGRKSFSSVLHFYQCPLAEQVAKTLACEETLLTPCLVALGLWCENVDAR</sequence>
<dbReference type="AlphaFoldDB" id="A0A6A4TH56"/>